<dbReference type="HOGENOM" id="CLU_1789684_0_0_1"/>
<evidence type="ECO:0000256" key="1">
    <source>
        <dbReference type="SAM" id="MobiDB-lite"/>
    </source>
</evidence>
<dbReference type="PROSITE" id="PS51257">
    <property type="entry name" value="PROKAR_LIPOPROTEIN"/>
    <property type="match status" value="1"/>
</dbReference>
<keyword evidence="2" id="KW-0472">Membrane</keyword>
<organism evidence="3 4">
    <name type="scientific">Leersia perrieri</name>
    <dbReference type="NCBI Taxonomy" id="77586"/>
    <lineage>
        <taxon>Eukaryota</taxon>
        <taxon>Viridiplantae</taxon>
        <taxon>Streptophyta</taxon>
        <taxon>Embryophyta</taxon>
        <taxon>Tracheophyta</taxon>
        <taxon>Spermatophyta</taxon>
        <taxon>Magnoliopsida</taxon>
        <taxon>Liliopsida</taxon>
        <taxon>Poales</taxon>
        <taxon>Poaceae</taxon>
        <taxon>BOP clade</taxon>
        <taxon>Oryzoideae</taxon>
        <taxon>Oryzeae</taxon>
        <taxon>Oryzinae</taxon>
        <taxon>Leersia</taxon>
    </lineage>
</organism>
<keyword evidence="2" id="KW-1133">Transmembrane helix</keyword>
<feature type="region of interest" description="Disordered" evidence="1">
    <location>
        <begin position="79"/>
        <end position="110"/>
    </location>
</feature>
<reference evidence="3 4" key="1">
    <citation type="submission" date="2012-08" db="EMBL/GenBank/DDBJ databases">
        <title>Oryza genome evolution.</title>
        <authorList>
            <person name="Wing R.A."/>
        </authorList>
    </citation>
    <scope>NUCLEOTIDE SEQUENCE</scope>
</reference>
<reference evidence="3" key="3">
    <citation type="submission" date="2015-04" db="UniProtKB">
        <authorList>
            <consortium name="EnsemblPlants"/>
        </authorList>
    </citation>
    <scope>IDENTIFICATION</scope>
</reference>
<dbReference type="EnsemblPlants" id="LPERR07G04730.1">
    <property type="protein sequence ID" value="LPERR07G04730.1"/>
    <property type="gene ID" value="LPERR07G04730"/>
</dbReference>
<keyword evidence="2" id="KW-0812">Transmembrane</keyword>
<keyword evidence="4" id="KW-1185">Reference proteome</keyword>
<reference evidence="4" key="2">
    <citation type="submission" date="2013-12" db="EMBL/GenBank/DDBJ databases">
        <authorList>
            <person name="Yu Y."/>
            <person name="Lee S."/>
            <person name="de Baynast K."/>
            <person name="Wissotski M."/>
            <person name="Liu L."/>
            <person name="Talag J."/>
            <person name="Goicoechea J."/>
            <person name="Angelova A."/>
            <person name="Jetty R."/>
            <person name="Kudrna D."/>
            <person name="Golser W."/>
            <person name="Rivera L."/>
            <person name="Zhang J."/>
            <person name="Wing R."/>
        </authorList>
    </citation>
    <scope>NUCLEOTIDE SEQUENCE</scope>
</reference>
<sequence>MLQRVYKPDKEGYPYITMVALSCSPAAAGDDCVALCVYRRGRCFAVARPGTMRVCSCFGWYADALDEIEKMEQEKLVKLARKGPSPGEQGSSTPGTDLKAEAGPTAGVSTDKNKNYAVIAGAIGVAGVIAWYLPSKTKKSEEVAN</sequence>
<evidence type="ECO:0000256" key="2">
    <source>
        <dbReference type="SAM" id="Phobius"/>
    </source>
</evidence>
<dbReference type="PANTHER" id="PTHR33878">
    <property type="entry name" value="OS08G0559000 PROTEIN"/>
    <property type="match status" value="1"/>
</dbReference>
<dbReference type="STRING" id="77586.A0A0D9WW96"/>
<feature type="transmembrane region" description="Helical" evidence="2">
    <location>
        <begin position="116"/>
        <end position="133"/>
    </location>
</feature>
<evidence type="ECO:0000313" key="3">
    <source>
        <dbReference type="EnsemblPlants" id="LPERR07G04730.1"/>
    </source>
</evidence>
<accession>A0A0D9WW96</accession>
<proteinExistence type="predicted"/>
<evidence type="ECO:0000313" key="4">
    <source>
        <dbReference type="Proteomes" id="UP000032180"/>
    </source>
</evidence>
<name>A0A0D9WW96_9ORYZ</name>
<protein>
    <submittedName>
        <fullName evidence="3">Uncharacterized protein</fullName>
    </submittedName>
</protein>
<dbReference type="AlphaFoldDB" id="A0A0D9WW96"/>
<dbReference type="InterPro" id="IPR045284">
    <property type="entry name" value="At2g27730-like"/>
</dbReference>
<dbReference type="Gramene" id="LPERR07G04730.1">
    <property type="protein sequence ID" value="LPERR07G04730.1"/>
    <property type="gene ID" value="LPERR07G04730"/>
</dbReference>
<dbReference type="Proteomes" id="UP000032180">
    <property type="component" value="Chromosome 7"/>
</dbReference>
<dbReference type="PANTHER" id="PTHR33878:SF1">
    <property type="entry name" value="OS08G0559000 PROTEIN"/>
    <property type="match status" value="1"/>
</dbReference>